<gene>
    <name evidence="6" type="primary">CLSPN</name>
</gene>
<sequence length="1325" mass="149802">MRGWLKALETEELKSDMQETLDSDTDSGKGSCEMDSPVHINRSTESLGSKDSDDEILVSRKSKGRRVLQEDASEGDDESDSGRKNHHVEAELQSDEENKENIFVQKSQKPSRILRVQEDSDESDGDENVKAIITKPLLDEDKLNLQGDWPEERKKVRSQFNNVEEKVEKIKSKSKWCMEKEKKMKTKHLKRKEKNQKVKDGGQVPPFNDSGCLLTDNDLFENEIEESDVHLDEEESLDAIRAAVKDKVKKYKNRDVSDHVGYKHTFGHDEEETVATGEKKKERKAARASREAIRHLHSETQRLIRESSLSLPYHLPEPKTVHEFYKHRPRPACQGSAMALLKSTKYQLCASKESTENVNESCNDNRPEGTDKSIAEEVELEIHPPLLVLEGPDIRTYEPLINTCIEDHKEENDCNETHTSERCVLPEVETPVSDTCILECNEKMEAAVLLQQEALKPEEPALENQKDGSIEHQNPGAELGGLVPHVTSTVPVPQENKKSKLEKLLALGVDLSIKPRLSPDDSSFVNLDEPKANKELEALKERFLKHTLHRAKPQSERKTNLSIIRKETTTEGKQELKAEVVCITLAAEPTEENVNTKPGEKLQVLKAKLQEAMKLRRTEERQKRQVLLQLDNEDGFEEEEEEEEMTDESEEDEGGNQETVEFLLGEAEEDGYAAEDTDKDTDKESVSGNRAAESAHSHSMPRPLVSESTLLLFKDSSSKMGDSLASEKTEFDETAGKQDDKSEEDESSLLLPLTKENSHNSSFELIGSMIPCYQPCNKQGGRGSCVLPTSGGFHSQLPGVFKSSFISSASKSSGKLSEPSLPVEDSQDLYNPSPDPKNQFLETEESQFHFSLEDDTQSQLLDADGFLNVGHHRNKYQVSSKRTLLLDNMDENAMDANMAELLDCCSGQFNTSHATDSPAKKNDMEELLKLCSGKFTSQADFSSQVSMSPKQQKNNDDLMAEAVALCSGSFSTDREEEEEEHGEFQLLPDELSDSEDEKGSGAEEDGDSADKENEASGSEDEAFLKQREGRKRKLKLQDFLEDEAELSGSDEGSGDEYEGDEDDEYEEDDIEEDLPSDEELQDQVNKIHRKVLLDEDKRQLRLYQEQYLADGDLHSDGPGRTRKFRWKNLEDASQMDMFHRDSDDDTEVLNEEFDETEAKWRKERFEREQWLREQNGKNTEADDEDIGEDSQFMKLAKKATAKALQKRVTSMQEMKSDLISKSPFHAFRPASLQLKNGSLLNKPKEVLQKLAAMSELNPSAPRNSRNFVFQTLSPGKKEGAMEKLKPQVYKNKLTIRGTPSPKRLRQEQATAKKRMSRSVFPFLES</sequence>
<reference evidence="6" key="2">
    <citation type="submission" date="2025-08" db="UniProtKB">
        <authorList>
            <consortium name="RefSeq"/>
        </authorList>
    </citation>
    <scope>IDENTIFICATION</scope>
</reference>
<dbReference type="GO" id="GO:0007095">
    <property type="term" value="P:mitotic G2 DNA damage checkpoint signaling"/>
    <property type="evidence" value="ECO:0007669"/>
    <property type="project" value="TreeGrafter"/>
</dbReference>
<feature type="compositionally biased region" description="Acidic residues" evidence="4">
    <location>
        <begin position="666"/>
        <end position="679"/>
    </location>
</feature>
<feature type="compositionally biased region" description="Basic residues" evidence="4">
    <location>
        <begin position="183"/>
        <end position="194"/>
    </location>
</feature>
<keyword evidence="2" id="KW-0597">Phosphoprotein</keyword>
<keyword evidence="5" id="KW-1185">Reference proteome</keyword>
<feature type="region of interest" description="Disordered" evidence="4">
    <location>
        <begin position="181"/>
        <end position="211"/>
    </location>
</feature>
<proteinExistence type="predicted"/>
<evidence type="ECO:0000256" key="1">
    <source>
        <dbReference type="ARBA" id="ARBA00004123"/>
    </source>
</evidence>
<dbReference type="PANTHER" id="PTHR14396">
    <property type="entry name" value="CLASPIN"/>
    <property type="match status" value="1"/>
</dbReference>
<organism evidence="5 6">
    <name type="scientific">Microcaecilia unicolor</name>
    <dbReference type="NCBI Taxonomy" id="1415580"/>
    <lineage>
        <taxon>Eukaryota</taxon>
        <taxon>Metazoa</taxon>
        <taxon>Chordata</taxon>
        <taxon>Craniata</taxon>
        <taxon>Vertebrata</taxon>
        <taxon>Euteleostomi</taxon>
        <taxon>Amphibia</taxon>
        <taxon>Gymnophiona</taxon>
        <taxon>Siphonopidae</taxon>
        <taxon>Microcaecilia</taxon>
    </lineage>
</organism>
<keyword evidence="3" id="KW-0539">Nucleus</keyword>
<dbReference type="GeneID" id="115480594"/>
<evidence type="ECO:0000313" key="6">
    <source>
        <dbReference type="RefSeq" id="XP_030075253.1"/>
    </source>
</evidence>
<dbReference type="GO" id="GO:0033314">
    <property type="term" value="P:mitotic DNA replication checkpoint signaling"/>
    <property type="evidence" value="ECO:0007669"/>
    <property type="project" value="TreeGrafter"/>
</dbReference>
<feature type="region of interest" description="Disordered" evidence="4">
    <location>
        <begin position="618"/>
        <end position="755"/>
    </location>
</feature>
<feature type="compositionally biased region" description="Basic and acidic residues" evidence="4">
    <location>
        <begin position="80"/>
        <end position="90"/>
    </location>
</feature>
<name>A0A6P7ZC61_9AMPH</name>
<dbReference type="Proteomes" id="UP000515156">
    <property type="component" value="Chromosome 11"/>
</dbReference>
<dbReference type="InParanoid" id="A0A6P7ZC61"/>
<dbReference type="GO" id="GO:0005634">
    <property type="term" value="C:nucleus"/>
    <property type="evidence" value="ECO:0007669"/>
    <property type="project" value="UniProtKB-SubCell"/>
</dbReference>
<feature type="region of interest" description="Disordered" evidence="4">
    <location>
        <begin position="1"/>
        <end position="128"/>
    </location>
</feature>
<feature type="compositionally biased region" description="Acidic residues" evidence="4">
    <location>
        <begin position="990"/>
        <end position="1007"/>
    </location>
</feature>
<dbReference type="RefSeq" id="XP_030075253.1">
    <property type="nucleotide sequence ID" value="XM_030219393.1"/>
</dbReference>
<feature type="region of interest" description="Disordered" evidence="4">
    <location>
        <begin position="967"/>
        <end position="1082"/>
    </location>
</feature>
<evidence type="ECO:0000313" key="5">
    <source>
        <dbReference type="Proteomes" id="UP000515156"/>
    </source>
</evidence>
<dbReference type="GO" id="GO:0010997">
    <property type="term" value="F:anaphase-promoting complex binding"/>
    <property type="evidence" value="ECO:0007669"/>
    <property type="project" value="TreeGrafter"/>
</dbReference>
<dbReference type="CTD" id="63967"/>
<evidence type="ECO:0000256" key="2">
    <source>
        <dbReference type="ARBA" id="ARBA00022553"/>
    </source>
</evidence>
<evidence type="ECO:0000256" key="3">
    <source>
        <dbReference type="ARBA" id="ARBA00023242"/>
    </source>
</evidence>
<feature type="region of interest" description="Disordered" evidence="4">
    <location>
        <begin position="812"/>
        <end position="839"/>
    </location>
</feature>
<dbReference type="InterPro" id="IPR024146">
    <property type="entry name" value="Claspin"/>
</dbReference>
<dbReference type="OrthoDB" id="5859781at2759"/>
<feature type="compositionally biased region" description="Acidic residues" evidence="4">
    <location>
        <begin position="631"/>
        <end position="655"/>
    </location>
</feature>
<feature type="compositionally biased region" description="Basic and acidic residues" evidence="4">
    <location>
        <begin position="725"/>
        <end position="740"/>
    </location>
</feature>
<feature type="compositionally biased region" description="Basic and acidic residues" evidence="4">
    <location>
        <begin position="8"/>
        <end position="17"/>
    </location>
</feature>
<feature type="region of interest" description="Disordered" evidence="4">
    <location>
        <begin position="1296"/>
        <end position="1325"/>
    </location>
</feature>
<dbReference type="FunCoup" id="A0A6P7ZC61">
    <property type="interactions" value="2167"/>
</dbReference>
<evidence type="ECO:0000256" key="4">
    <source>
        <dbReference type="SAM" id="MobiDB-lite"/>
    </source>
</evidence>
<protein>
    <submittedName>
        <fullName evidence="6">Claspin isoform X1</fullName>
    </submittedName>
</protein>
<dbReference type="PANTHER" id="PTHR14396:SF10">
    <property type="entry name" value="CLASPIN"/>
    <property type="match status" value="1"/>
</dbReference>
<accession>A0A6P7ZC61</accession>
<dbReference type="KEGG" id="muo:115480594"/>
<reference evidence="5" key="1">
    <citation type="submission" date="2024-06" db="UniProtKB">
        <authorList>
            <consortium name="RefSeq"/>
        </authorList>
    </citation>
    <scope>NUCLEOTIDE SEQUENCE [LARGE SCALE GENOMIC DNA]</scope>
</reference>
<feature type="compositionally biased region" description="Acidic residues" evidence="4">
    <location>
        <begin position="1052"/>
        <end position="1081"/>
    </location>
</feature>
<comment type="subcellular location">
    <subcellularLocation>
        <location evidence="1">Nucleus</location>
    </subcellularLocation>
</comment>